<name>A0A5J4UX52_9EUKA</name>
<gene>
    <name evidence="1" type="ORF">EZS28_029982</name>
</gene>
<evidence type="ECO:0000313" key="2">
    <source>
        <dbReference type="Proteomes" id="UP000324800"/>
    </source>
</evidence>
<evidence type="ECO:0000313" key="1">
    <source>
        <dbReference type="EMBL" id="KAA6374491.1"/>
    </source>
</evidence>
<dbReference type="EMBL" id="SNRW01011941">
    <property type="protein sequence ID" value="KAA6374491.1"/>
    <property type="molecule type" value="Genomic_DNA"/>
</dbReference>
<accession>A0A5J4UX52</accession>
<protein>
    <submittedName>
        <fullName evidence="1">Uncharacterized protein</fullName>
    </submittedName>
</protein>
<dbReference type="Proteomes" id="UP000324800">
    <property type="component" value="Unassembled WGS sequence"/>
</dbReference>
<reference evidence="1 2" key="1">
    <citation type="submission" date="2019-03" db="EMBL/GenBank/DDBJ databases">
        <title>Single cell metagenomics reveals metabolic interactions within the superorganism composed of flagellate Streblomastix strix and complex community of Bacteroidetes bacteria on its surface.</title>
        <authorList>
            <person name="Treitli S.C."/>
            <person name="Kolisko M."/>
            <person name="Husnik F."/>
            <person name="Keeling P."/>
            <person name="Hampl V."/>
        </authorList>
    </citation>
    <scope>NUCLEOTIDE SEQUENCE [LARGE SCALE GENOMIC DNA]</scope>
    <source>
        <strain evidence="1">ST1C</strain>
    </source>
</reference>
<comment type="caution">
    <text evidence="1">The sequence shown here is derived from an EMBL/GenBank/DDBJ whole genome shotgun (WGS) entry which is preliminary data.</text>
</comment>
<sequence>MVAMKRKRSVSADDDDSSEEIINIQVHNGQYRNFNRRKRFRFRYSPDFNEDIKKDTPIALDRGLQKYLRLYLKKVKQENHLNIRSMKKNLKHAWHHGEIEARKCYSVDKTVSRKRENRWNY</sequence>
<proteinExistence type="predicted"/>
<dbReference type="AlphaFoldDB" id="A0A5J4UX52"/>
<organism evidence="1 2">
    <name type="scientific">Streblomastix strix</name>
    <dbReference type="NCBI Taxonomy" id="222440"/>
    <lineage>
        <taxon>Eukaryota</taxon>
        <taxon>Metamonada</taxon>
        <taxon>Preaxostyla</taxon>
        <taxon>Oxymonadida</taxon>
        <taxon>Streblomastigidae</taxon>
        <taxon>Streblomastix</taxon>
    </lineage>
</organism>